<evidence type="ECO:0000256" key="1">
    <source>
        <dbReference type="SAM" id="MobiDB-lite"/>
    </source>
</evidence>
<name>A0ABY7CL11_9BASI</name>
<keyword evidence="4" id="KW-1185">Reference proteome</keyword>
<gene>
    <name evidence="3" type="ORF">PtA15_6A550</name>
</gene>
<evidence type="ECO:0000313" key="4">
    <source>
        <dbReference type="Proteomes" id="UP001164743"/>
    </source>
</evidence>
<feature type="chain" id="PRO_5046998232" evidence="2">
    <location>
        <begin position="27"/>
        <end position="508"/>
    </location>
</feature>
<dbReference type="GeneID" id="77811163"/>
<evidence type="ECO:0000256" key="2">
    <source>
        <dbReference type="SAM" id="SignalP"/>
    </source>
</evidence>
<dbReference type="Proteomes" id="UP001164743">
    <property type="component" value="Chromosome 6A"/>
</dbReference>
<feature type="compositionally biased region" description="Basic and acidic residues" evidence="1">
    <location>
        <begin position="365"/>
        <end position="378"/>
    </location>
</feature>
<dbReference type="EMBL" id="CP110426">
    <property type="protein sequence ID" value="WAQ85921.1"/>
    <property type="molecule type" value="Genomic_DNA"/>
</dbReference>
<dbReference type="RefSeq" id="XP_053021476.1">
    <property type="nucleotide sequence ID" value="XM_053170268.1"/>
</dbReference>
<organism evidence="3 4">
    <name type="scientific">Puccinia triticina</name>
    <dbReference type="NCBI Taxonomy" id="208348"/>
    <lineage>
        <taxon>Eukaryota</taxon>
        <taxon>Fungi</taxon>
        <taxon>Dikarya</taxon>
        <taxon>Basidiomycota</taxon>
        <taxon>Pucciniomycotina</taxon>
        <taxon>Pucciniomycetes</taxon>
        <taxon>Pucciniales</taxon>
        <taxon>Pucciniaceae</taxon>
        <taxon>Puccinia</taxon>
    </lineage>
</organism>
<protein>
    <submittedName>
        <fullName evidence="3">Uncharacterized protein</fullName>
    </submittedName>
</protein>
<sequence length="508" mass="57447">MKQPTIYITALSCFLLVSVLPGRSSTHAVEDISKASELREIPKTTAPEKFSEVHDMKEPLLPTEGTKPLSVERRPEDEIFIRGEDPLHPSKDNFFKKIKKYFAFPNFLKKVFAWLWKGSIQVPRAKGKTASIPYWAFWIHHKEDWGEMDKDIVLMISALQKLADREFLRQTLTHNSKIYSHISPALEDVPKPFNYEKYIIEAKTELEFLNGELPRVEDTEKERQMLLVKSLVVLSRNPKYHKDAVDAIETVLATMHRKDPAKLPKVMPYFEAAHYVMTIKGDDYSARLLKAEEEGPDIEEHFKSLDWESWVEMFRKQKNDKVRAAYQKLTVGEAAPDQSPVTEAAPGQAPVTEATTGQSPVIEATRPESPVDKAERPESPVGKAAEVPVAEAEHPEVPVTATLPVSEAARTEAINDIIKWSAGVLDPKQSHKYESIDLLFALSTLYYHSLHKPPGIGSQNPAFQALIRARKAWRTFETDDDTVRTGIEVTAKLAAKHSAPIRTEELPK</sequence>
<feature type="signal peptide" evidence="2">
    <location>
        <begin position="1"/>
        <end position="26"/>
    </location>
</feature>
<evidence type="ECO:0000313" key="3">
    <source>
        <dbReference type="EMBL" id="WAQ85921.1"/>
    </source>
</evidence>
<keyword evidence="2" id="KW-0732">Signal</keyword>
<feature type="region of interest" description="Disordered" evidence="1">
    <location>
        <begin position="334"/>
        <end position="394"/>
    </location>
</feature>
<accession>A0ABY7CL11</accession>
<reference evidence="3" key="1">
    <citation type="submission" date="2022-10" db="EMBL/GenBank/DDBJ databases">
        <title>Puccinia triticina Genome sequencing and assembly.</title>
        <authorList>
            <person name="Li C."/>
        </authorList>
    </citation>
    <scope>NUCLEOTIDE SEQUENCE</scope>
    <source>
        <strain evidence="3">Pt15</strain>
    </source>
</reference>
<proteinExistence type="predicted"/>